<dbReference type="AlphaFoldDB" id="A0A6I4V126"/>
<dbReference type="EMBL" id="WTYP01000001">
    <property type="protein sequence ID" value="MXP47405.1"/>
    <property type="molecule type" value="Genomic_DNA"/>
</dbReference>
<gene>
    <name evidence="1" type="ORF">GRI43_08370</name>
</gene>
<sequence length="46" mass="4970">MSKAGQRAYLANRYVRMAGFSASSEGIGDARPKAVILKFGLLPAWL</sequence>
<dbReference type="RefSeq" id="WP_160730527.1">
    <property type="nucleotide sequence ID" value="NZ_WTYP01000001.1"/>
</dbReference>
<comment type="caution">
    <text evidence="1">The sequence shown here is derived from an EMBL/GenBank/DDBJ whole genome shotgun (WGS) entry which is preliminary data.</text>
</comment>
<evidence type="ECO:0000313" key="1">
    <source>
        <dbReference type="EMBL" id="MXP47405.1"/>
    </source>
</evidence>
<name>A0A6I4V126_9SPHN</name>
<protein>
    <submittedName>
        <fullName evidence="1">Uncharacterized protein</fullName>
    </submittedName>
</protein>
<evidence type="ECO:0000313" key="2">
    <source>
        <dbReference type="Proteomes" id="UP000471435"/>
    </source>
</evidence>
<reference evidence="1 2" key="1">
    <citation type="submission" date="2019-12" db="EMBL/GenBank/DDBJ databases">
        <title>Genomic-based taxomic classification of the family Erythrobacteraceae.</title>
        <authorList>
            <person name="Xu L."/>
        </authorList>
    </citation>
    <scope>NUCLEOTIDE SEQUENCE [LARGE SCALE GENOMIC DNA]</scope>
    <source>
        <strain evidence="1 2">SW-109</strain>
    </source>
</reference>
<accession>A0A6I4V126</accession>
<organism evidence="1 2">
    <name type="scientific">Pontixanthobacter luteolus</name>
    <dbReference type="NCBI Taxonomy" id="295089"/>
    <lineage>
        <taxon>Bacteria</taxon>
        <taxon>Pseudomonadati</taxon>
        <taxon>Pseudomonadota</taxon>
        <taxon>Alphaproteobacteria</taxon>
        <taxon>Sphingomonadales</taxon>
        <taxon>Erythrobacteraceae</taxon>
        <taxon>Pontixanthobacter</taxon>
    </lineage>
</organism>
<keyword evidence="2" id="KW-1185">Reference proteome</keyword>
<proteinExistence type="predicted"/>
<dbReference type="Proteomes" id="UP000471435">
    <property type="component" value="Unassembled WGS sequence"/>
</dbReference>